<reference evidence="2" key="1">
    <citation type="submission" date="2016-11" db="EMBL/GenBank/DDBJ databases">
        <authorList>
            <person name="Varghese N."/>
            <person name="Submissions S."/>
        </authorList>
    </citation>
    <scope>NUCLEOTIDE SEQUENCE [LARGE SCALE GENOMIC DNA]</scope>
    <source>
        <strain evidence="2">DSM 18829</strain>
    </source>
</reference>
<accession>A0A1M6AZX9</accession>
<keyword evidence="2" id="KW-1185">Reference proteome</keyword>
<organism evidence="1 2">
    <name type="scientific">Flavobacterium terrae</name>
    <dbReference type="NCBI Taxonomy" id="415425"/>
    <lineage>
        <taxon>Bacteria</taxon>
        <taxon>Pseudomonadati</taxon>
        <taxon>Bacteroidota</taxon>
        <taxon>Flavobacteriia</taxon>
        <taxon>Flavobacteriales</taxon>
        <taxon>Flavobacteriaceae</taxon>
        <taxon>Flavobacterium</taxon>
    </lineage>
</organism>
<dbReference type="STRING" id="415425.SAMN05444363_0489"/>
<evidence type="ECO:0008006" key="3">
    <source>
        <dbReference type="Google" id="ProtNLM"/>
    </source>
</evidence>
<dbReference type="AlphaFoldDB" id="A0A1M6AZX9"/>
<dbReference type="EMBL" id="FQZI01000001">
    <property type="protein sequence ID" value="SHI42035.1"/>
    <property type="molecule type" value="Genomic_DNA"/>
</dbReference>
<evidence type="ECO:0000313" key="2">
    <source>
        <dbReference type="Proteomes" id="UP000184488"/>
    </source>
</evidence>
<dbReference type="Proteomes" id="UP000184488">
    <property type="component" value="Unassembled WGS sequence"/>
</dbReference>
<sequence>MKSTLIILSTIFLFAFSCKEENKEELENQLETAIESSGGKTAEEWNGKLDQLFTVEMAAQVIHYNVSQAVKDYNQVLNNPQTHSIQYKWDKGRVEVSDKIKNPINGKPMEIPTDDYIEVSWVRTTTLEEFKHNYHTPTAEELANASQAMDSKMQEMQNSGKATSDQAAMAKEMATSLGEGLSYTEIPNIGNYAVWNNKDKNLKVFYKGLEFQVYANLGNEAKNQETCIEAAKLIITEKLK</sequence>
<dbReference type="PROSITE" id="PS51257">
    <property type="entry name" value="PROKAR_LIPOPROTEIN"/>
    <property type="match status" value="1"/>
</dbReference>
<name>A0A1M6AZX9_9FLAO</name>
<dbReference type="RefSeq" id="WP_073308248.1">
    <property type="nucleotide sequence ID" value="NZ_FQZI01000001.1"/>
</dbReference>
<evidence type="ECO:0000313" key="1">
    <source>
        <dbReference type="EMBL" id="SHI42035.1"/>
    </source>
</evidence>
<gene>
    <name evidence="1" type="ORF">SAMN05444363_0489</name>
</gene>
<proteinExistence type="predicted"/>
<dbReference type="OrthoDB" id="1335707at2"/>
<protein>
    <recommendedName>
        <fullName evidence="3">Lipoprotein</fullName>
    </recommendedName>
</protein>